<gene>
    <name evidence="1" type="ORF">HK414_15995</name>
</gene>
<proteinExistence type="predicted"/>
<evidence type="ECO:0000313" key="1">
    <source>
        <dbReference type="EMBL" id="QJW84646.1"/>
    </source>
</evidence>
<reference evidence="1 2" key="1">
    <citation type="submission" date="2020-05" db="EMBL/GenBank/DDBJ databases">
        <title>Ramlibacter rhizophilus sp. nov., isolated from rhizosphere soil of national flower Mugunghwa from South Korea.</title>
        <authorList>
            <person name="Zheng-Fei Y."/>
            <person name="Huan T."/>
        </authorList>
    </citation>
    <scope>NUCLEOTIDE SEQUENCE [LARGE SCALE GENOMIC DNA]</scope>
    <source>
        <strain evidence="1 2">H242</strain>
    </source>
</reference>
<evidence type="ECO:0000313" key="2">
    <source>
        <dbReference type="Proteomes" id="UP000500826"/>
    </source>
</evidence>
<sequence>MLAVSAEAVLPEVSSSGDITLDSTEGRIVESFLDDGVDLVADVLTLRAKSGITGLEIAVNSLDAATDGGDIVLSERDGLKEKSLGLDVLAAQTSLASGTTLVSITAANDLRVGDEDRVAAQNAITGNTIRPESTLASVLVTASATGDTLGYDKGVAFVAKDVVSLYRFFDAEDLMEYRAGNYFLFNNASRLFPSDMSAKTLIIETGGTLSLRGVTLQASERRNSWPART</sequence>
<keyword evidence="2" id="KW-1185">Reference proteome</keyword>
<reference evidence="1 2" key="2">
    <citation type="submission" date="2020-05" db="EMBL/GenBank/DDBJ databases">
        <authorList>
            <person name="Khan S.A."/>
            <person name="Jeon C.O."/>
            <person name="Chun B.H."/>
        </authorList>
    </citation>
    <scope>NUCLEOTIDE SEQUENCE [LARGE SCALE GENOMIC DNA]</scope>
    <source>
        <strain evidence="1 2">H242</strain>
    </source>
</reference>
<protein>
    <submittedName>
        <fullName evidence="1">Uncharacterized protein</fullName>
    </submittedName>
</protein>
<dbReference type="EMBL" id="CP053418">
    <property type="protein sequence ID" value="QJW84646.1"/>
    <property type="molecule type" value="Genomic_DNA"/>
</dbReference>
<organism evidence="1 2">
    <name type="scientific">Ramlibacter terrae</name>
    <dbReference type="NCBI Taxonomy" id="2732511"/>
    <lineage>
        <taxon>Bacteria</taxon>
        <taxon>Pseudomonadati</taxon>
        <taxon>Pseudomonadota</taxon>
        <taxon>Betaproteobacteria</taxon>
        <taxon>Burkholderiales</taxon>
        <taxon>Comamonadaceae</taxon>
        <taxon>Ramlibacter</taxon>
    </lineage>
</organism>
<name>A0ABX6P6N8_9BURK</name>
<accession>A0ABX6P6N8</accession>
<dbReference type="Proteomes" id="UP000500826">
    <property type="component" value="Chromosome"/>
</dbReference>